<feature type="compositionally biased region" description="Basic and acidic residues" evidence="1">
    <location>
        <begin position="302"/>
        <end position="318"/>
    </location>
</feature>
<dbReference type="OrthoDB" id="8442375at2"/>
<dbReference type="EMBL" id="SJOI01000001">
    <property type="protein sequence ID" value="TCL03807.1"/>
    <property type="molecule type" value="Genomic_DNA"/>
</dbReference>
<feature type="compositionally biased region" description="Polar residues" evidence="1">
    <location>
        <begin position="290"/>
        <end position="300"/>
    </location>
</feature>
<evidence type="ECO:0000313" key="3">
    <source>
        <dbReference type="Proteomes" id="UP000294555"/>
    </source>
</evidence>
<sequence>MFENKSLKVSDLMLDPENSRFSESADNQREAIKIMLESQGKKIERLAKDISEHGVDPSERLIVVASEDEGGGYFVKEGNRRITALKLIENPSLAQNKSIETVFDKIKKTTKFKVDVVDCVIYTNDEYLHWINLKHTGQNDGAGRVGWTTPEQLRYMARNGKESFANQLYSFVDLFPDYFSNIIKSKNKISITNLGRLVLDPAFRKHLNLNGVDGVLYCSQPIKRFIEQYKRILDVMIAVDDKGKTVFTVNRIRSKDDRRDFISDLKLTPFSPVLDKEWRLLEPPKIEDYTQPQDNNSPASEDNEKGKEQSTDTGEKDTGIQQGQHADERASDGTSSESNSNNQNANGDNTGGKKGSNPHGVKRNHVVPMNITLSFGKNYKRCHRIFTELKRMSHDEFQNSIAVMLRVFIELSLNTYIEHEKLVFSDKKNPGRTPGLHDTVIMVSDSLFEKKIISGSKKTAILAYSKQLTAAKSSLHQYVHNADLIPEREFVNTEWDNFQPLIVAIWEVIS</sequence>
<gene>
    <name evidence="2" type="ORF">EZJ58_1893</name>
</gene>
<dbReference type="CDD" id="cd16387">
    <property type="entry name" value="ParB_N_Srx"/>
    <property type="match status" value="1"/>
</dbReference>
<accession>A0A4R1NAP1</accession>
<feature type="compositionally biased region" description="Low complexity" evidence="1">
    <location>
        <begin position="333"/>
        <end position="348"/>
    </location>
</feature>
<keyword evidence="3" id="KW-1185">Reference proteome</keyword>
<evidence type="ECO:0000256" key="1">
    <source>
        <dbReference type="SAM" id="MobiDB-lite"/>
    </source>
</evidence>
<dbReference type="AlphaFoldDB" id="A0A4R1NAP1"/>
<name>A0A4R1NAP1_9GAMM</name>
<protein>
    <recommendedName>
        <fullName evidence="4">ParB-like nuclease family protein</fullName>
    </recommendedName>
</protein>
<reference evidence="2 3" key="1">
    <citation type="submission" date="2019-02" db="EMBL/GenBank/DDBJ databases">
        <title>Investigation of anaerobic lignin degradation for improved lignocellulosic biofuels.</title>
        <authorList>
            <person name="Deangelis K."/>
        </authorList>
    </citation>
    <scope>NUCLEOTIDE SEQUENCE [LARGE SCALE GENOMIC DNA]</scope>
    <source>
        <strain evidence="2 3">159R</strain>
    </source>
</reference>
<evidence type="ECO:0008006" key="4">
    <source>
        <dbReference type="Google" id="ProtNLM"/>
    </source>
</evidence>
<dbReference type="Proteomes" id="UP000294555">
    <property type="component" value="Unassembled WGS sequence"/>
</dbReference>
<feature type="region of interest" description="Disordered" evidence="1">
    <location>
        <begin position="285"/>
        <end position="365"/>
    </location>
</feature>
<organism evidence="2 3">
    <name type="scientific">Sodalis ligni</name>
    <dbReference type="NCBI Taxonomy" id="2697027"/>
    <lineage>
        <taxon>Bacteria</taxon>
        <taxon>Pseudomonadati</taxon>
        <taxon>Pseudomonadota</taxon>
        <taxon>Gammaproteobacteria</taxon>
        <taxon>Enterobacterales</taxon>
        <taxon>Bruguierivoracaceae</taxon>
        <taxon>Sodalis</taxon>
    </lineage>
</organism>
<proteinExistence type="predicted"/>
<dbReference type="RefSeq" id="WP_132922643.1">
    <property type="nucleotide sequence ID" value="NZ_SJOI01000001.1"/>
</dbReference>
<comment type="caution">
    <text evidence="2">The sequence shown here is derived from an EMBL/GenBank/DDBJ whole genome shotgun (WGS) entry which is preliminary data.</text>
</comment>
<evidence type="ECO:0000313" key="2">
    <source>
        <dbReference type="EMBL" id="TCL03807.1"/>
    </source>
</evidence>